<evidence type="ECO:0000256" key="5">
    <source>
        <dbReference type="ARBA" id="ARBA00023236"/>
    </source>
</evidence>
<dbReference type="EMBL" id="CP011002">
    <property type="protein sequence ID" value="AKO65988.1"/>
    <property type="molecule type" value="Genomic_DNA"/>
</dbReference>
<dbReference type="GO" id="GO:0003887">
    <property type="term" value="F:DNA-directed DNA polymerase activity"/>
    <property type="evidence" value="ECO:0007669"/>
    <property type="project" value="TreeGrafter"/>
</dbReference>
<proteinExistence type="inferred from homology"/>
<dbReference type="AlphaFoldDB" id="A0A0H4J2L6"/>
<dbReference type="PANTHER" id="PTHR11076">
    <property type="entry name" value="DNA REPAIR POLYMERASE UMUC / TRANSFERASE FAMILY MEMBER"/>
    <property type="match status" value="1"/>
</dbReference>
<comment type="similarity">
    <text evidence="1">Belongs to the DNA polymerase type-Y family.</text>
</comment>
<feature type="domain" description="UmuC" evidence="6">
    <location>
        <begin position="2"/>
        <end position="185"/>
    </location>
</feature>
<evidence type="ECO:0000256" key="1">
    <source>
        <dbReference type="ARBA" id="ARBA00010945"/>
    </source>
</evidence>
<dbReference type="PROSITE" id="PS50173">
    <property type="entry name" value="UMUC"/>
    <property type="match status" value="1"/>
</dbReference>
<dbReference type="SUPFAM" id="SSF56672">
    <property type="entry name" value="DNA/RNA polymerases"/>
    <property type="match status" value="1"/>
</dbReference>
<dbReference type="GO" id="GO:0009432">
    <property type="term" value="P:SOS response"/>
    <property type="evidence" value="ECO:0007669"/>
    <property type="project" value="UniProtKB-KW"/>
</dbReference>
<dbReference type="InterPro" id="IPR050116">
    <property type="entry name" value="DNA_polymerase-Y"/>
</dbReference>
<dbReference type="PANTHER" id="PTHR11076:SF34">
    <property type="entry name" value="PROTEIN UMUC"/>
    <property type="match status" value="1"/>
</dbReference>
<accession>A0A0H4J2L6</accession>
<keyword evidence="4" id="KW-0234">DNA repair</keyword>
<dbReference type="InterPro" id="IPR043128">
    <property type="entry name" value="Rev_trsase/Diguanyl_cyclase"/>
</dbReference>
<dbReference type="Gene3D" id="3.30.70.270">
    <property type="match status" value="1"/>
</dbReference>
<evidence type="ECO:0000313" key="7">
    <source>
        <dbReference type="EMBL" id="AKO65988.1"/>
    </source>
</evidence>
<sequence length="414" mass="47508">MIALVDVNNFYVSCERLFNRSLEHAPVVVLSNNDGCIISRSNEAKALGIKMGMPFFQAQDLIKKNNVHVYSSNYPLYADMSNRVMQLLAHLSQDQEIYSIDESFLKINQKNYLLHGQHIRATILKNVGLPVCVGIAKTKTLAKLANYMAKKYPIFNGVVCFSETNPKILTKLMCEISVGELWGVGARLKKRLNELGILTAHDLKTANAKWMKQIFSVNMERMVYELNGIQCYPIESIKPDQKQIVCSRSFGQKINRYKDMADAVATFVQRASIKLRKQQLTAKQMTLFMRNNPFGSKHRMQHVIRLQHYDYTDSHQQLLRLAMHGLEKIYHQGIDYHKAGIILGDLRRAANLNQDYSAKPEGHHLSNTIDAIRDKYHANIIMSGWQSKDGKWRMRQLNKSLKFTTSWLELLEAS</sequence>
<keyword evidence="5" id="KW-0742">SOS response</keyword>
<dbReference type="InterPro" id="IPR043502">
    <property type="entry name" value="DNA/RNA_pol_sf"/>
</dbReference>
<dbReference type="GO" id="GO:0042276">
    <property type="term" value="P:error-prone translesion synthesis"/>
    <property type="evidence" value="ECO:0007669"/>
    <property type="project" value="TreeGrafter"/>
</dbReference>
<reference evidence="7 8" key="1">
    <citation type="submission" date="2015-03" db="EMBL/GenBank/DDBJ databases">
        <title>Comparative analysis of the OM43 clade including a novel species from Red Sea uncovers genomic and metabolic diversity among marine methylotrophs.</title>
        <authorList>
            <person name="Jimenez-Infante F."/>
            <person name="Ngugi D.K."/>
            <person name="Vinu M."/>
            <person name="Alam I."/>
            <person name="Kamau A."/>
            <person name="Blom J."/>
            <person name="Bajic V.B."/>
            <person name="Stingl U."/>
        </authorList>
    </citation>
    <scope>NUCLEOTIDE SEQUENCE [LARGE SCALE GENOMIC DNA]</scope>
    <source>
        <strain evidence="7 8">MBRSH7</strain>
    </source>
</reference>
<dbReference type="Proteomes" id="UP000066549">
    <property type="component" value="Chromosome"/>
</dbReference>
<evidence type="ECO:0000256" key="3">
    <source>
        <dbReference type="ARBA" id="ARBA00023199"/>
    </source>
</evidence>
<dbReference type="Pfam" id="PF00817">
    <property type="entry name" value="IMS"/>
    <property type="match status" value="1"/>
</dbReference>
<dbReference type="InterPro" id="IPR017961">
    <property type="entry name" value="DNA_pol_Y-fam_little_finger"/>
</dbReference>
<dbReference type="GO" id="GO:0006281">
    <property type="term" value="P:DNA repair"/>
    <property type="evidence" value="ECO:0007669"/>
    <property type="project" value="UniProtKB-KW"/>
</dbReference>
<keyword evidence="2" id="KW-0227">DNA damage</keyword>
<dbReference type="Pfam" id="PF11799">
    <property type="entry name" value="IMS_C"/>
    <property type="match status" value="1"/>
</dbReference>
<dbReference type="GO" id="GO:0003684">
    <property type="term" value="F:damaged DNA binding"/>
    <property type="evidence" value="ECO:0007669"/>
    <property type="project" value="InterPro"/>
</dbReference>
<keyword evidence="3" id="KW-0741">SOS mutagenesis</keyword>
<name>A0A0H4J2L6_9PROT</name>
<organism evidence="7 8">
    <name type="scientific">Methylophilales bacterium MBRS-H7</name>
    <dbReference type="NCBI Taxonomy" id="1623450"/>
    <lineage>
        <taxon>Bacteria</taxon>
        <taxon>Pseudomonadati</taxon>
        <taxon>Pseudomonadota</taxon>
        <taxon>Betaproteobacteria</taxon>
        <taxon>Nitrosomonadales</taxon>
        <taxon>OM43 clade</taxon>
    </lineage>
</organism>
<protein>
    <recommendedName>
        <fullName evidence="6">UmuC domain-containing protein</fullName>
    </recommendedName>
</protein>
<dbReference type="PATRIC" id="fig|1623450.3.peg.911"/>
<keyword evidence="8" id="KW-1185">Reference proteome</keyword>
<dbReference type="InterPro" id="IPR036775">
    <property type="entry name" value="DNA_pol_Y-fam_lit_finger_sf"/>
</dbReference>
<evidence type="ECO:0000313" key="8">
    <source>
        <dbReference type="Proteomes" id="UP000066549"/>
    </source>
</evidence>
<dbReference type="Gene3D" id="1.10.150.20">
    <property type="entry name" value="5' to 3' exonuclease, C-terminal subdomain"/>
    <property type="match status" value="1"/>
</dbReference>
<dbReference type="InterPro" id="IPR025188">
    <property type="entry name" value="DUF4113"/>
</dbReference>
<dbReference type="CDD" id="cd01700">
    <property type="entry name" value="PolY_Pol_V_umuC"/>
    <property type="match status" value="1"/>
</dbReference>
<dbReference type="Gene3D" id="3.30.1490.100">
    <property type="entry name" value="DNA polymerase, Y-family, little finger domain"/>
    <property type="match status" value="1"/>
</dbReference>
<dbReference type="OrthoDB" id="9808813at2"/>
<evidence type="ECO:0000259" key="6">
    <source>
        <dbReference type="PROSITE" id="PS50173"/>
    </source>
</evidence>
<dbReference type="InterPro" id="IPR001126">
    <property type="entry name" value="UmuC"/>
</dbReference>
<gene>
    <name evidence="7" type="ORF">VI33_04575</name>
</gene>
<dbReference type="GO" id="GO:0005829">
    <property type="term" value="C:cytosol"/>
    <property type="evidence" value="ECO:0007669"/>
    <property type="project" value="TreeGrafter"/>
</dbReference>
<evidence type="ECO:0000256" key="4">
    <source>
        <dbReference type="ARBA" id="ARBA00023204"/>
    </source>
</evidence>
<evidence type="ECO:0000256" key="2">
    <source>
        <dbReference type="ARBA" id="ARBA00022763"/>
    </source>
</evidence>
<dbReference type="Pfam" id="PF13438">
    <property type="entry name" value="DUF4113"/>
    <property type="match status" value="1"/>
</dbReference>
<dbReference type="Gene3D" id="3.40.1170.60">
    <property type="match status" value="1"/>
</dbReference>